<dbReference type="SUPFAM" id="SSF52540">
    <property type="entry name" value="P-loop containing nucleoside triphosphate hydrolases"/>
    <property type="match status" value="1"/>
</dbReference>
<evidence type="ECO:0000256" key="2">
    <source>
        <dbReference type="ARBA" id="ARBA00022692"/>
    </source>
</evidence>
<dbReference type="PROSITE" id="PS00211">
    <property type="entry name" value="ABC_TRANSPORTER_1"/>
    <property type="match status" value="1"/>
</dbReference>
<feature type="domain" description="ABC transmembrane type-1" evidence="10">
    <location>
        <begin position="63"/>
        <end position="351"/>
    </location>
</feature>
<feature type="region of interest" description="Disordered" evidence="7">
    <location>
        <begin position="641"/>
        <end position="661"/>
    </location>
</feature>
<dbReference type="Pfam" id="PF00005">
    <property type="entry name" value="ABC_tran"/>
    <property type="match status" value="1"/>
</dbReference>
<comment type="caution">
    <text evidence="11">The sequence shown here is derived from an EMBL/GenBank/DDBJ whole genome shotgun (WGS) entry which is preliminary data.</text>
</comment>
<keyword evidence="6 8" id="KW-0472">Membrane</keyword>
<evidence type="ECO:0000259" key="10">
    <source>
        <dbReference type="PROSITE" id="PS50929"/>
    </source>
</evidence>
<dbReference type="Proteomes" id="UP000645217">
    <property type="component" value="Unassembled WGS sequence"/>
</dbReference>
<feature type="compositionally biased region" description="Basic and acidic residues" evidence="7">
    <location>
        <begin position="651"/>
        <end position="661"/>
    </location>
</feature>
<feature type="domain" description="ABC transporter" evidence="9">
    <location>
        <begin position="389"/>
        <end position="635"/>
    </location>
</feature>
<dbReference type="InterPro" id="IPR003593">
    <property type="entry name" value="AAA+_ATPase"/>
</dbReference>
<dbReference type="GO" id="GO:0005524">
    <property type="term" value="F:ATP binding"/>
    <property type="evidence" value="ECO:0007669"/>
    <property type="project" value="UniProtKB-KW"/>
</dbReference>
<evidence type="ECO:0000256" key="8">
    <source>
        <dbReference type="SAM" id="Phobius"/>
    </source>
</evidence>
<reference evidence="11" key="2">
    <citation type="submission" date="2020-09" db="EMBL/GenBank/DDBJ databases">
        <authorList>
            <person name="Sun Q."/>
            <person name="Ohkuma M."/>
        </authorList>
    </citation>
    <scope>NUCLEOTIDE SEQUENCE</scope>
    <source>
        <strain evidence="11">JCM 13064</strain>
    </source>
</reference>
<evidence type="ECO:0000256" key="3">
    <source>
        <dbReference type="ARBA" id="ARBA00022741"/>
    </source>
</evidence>
<evidence type="ECO:0000313" key="12">
    <source>
        <dbReference type="Proteomes" id="UP000645217"/>
    </source>
</evidence>
<dbReference type="GO" id="GO:0015421">
    <property type="term" value="F:ABC-type oligopeptide transporter activity"/>
    <property type="evidence" value="ECO:0007669"/>
    <property type="project" value="TreeGrafter"/>
</dbReference>
<reference evidence="11" key="1">
    <citation type="journal article" date="2014" name="Int. J. Syst. Evol. Microbiol.">
        <title>Complete genome sequence of Corynebacterium casei LMG S-19264T (=DSM 44701T), isolated from a smear-ripened cheese.</title>
        <authorList>
            <consortium name="US DOE Joint Genome Institute (JGI-PGF)"/>
            <person name="Walter F."/>
            <person name="Albersmeier A."/>
            <person name="Kalinowski J."/>
            <person name="Ruckert C."/>
        </authorList>
    </citation>
    <scope>NUCLEOTIDE SEQUENCE</scope>
    <source>
        <strain evidence="11">JCM 13064</strain>
    </source>
</reference>
<dbReference type="InterPro" id="IPR036640">
    <property type="entry name" value="ABC1_TM_sf"/>
</dbReference>
<dbReference type="InterPro" id="IPR039421">
    <property type="entry name" value="Type_1_exporter"/>
</dbReference>
<keyword evidence="4" id="KW-0067">ATP-binding</keyword>
<dbReference type="PROSITE" id="PS50929">
    <property type="entry name" value="ABC_TM1F"/>
    <property type="match status" value="1"/>
</dbReference>
<dbReference type="PROSITE" id="PS50893">
    <property type="entry name" value="ABC_TRANSPORTER_2"/>
    <property type="match status" value="1"/>
</dbReference>
<keyword evidence="5 8" id="KW-1133">Transmembrane helix</keyword>
<dbReference type="EMBL" id="BMNT01000030">
    <property type="protein sequence ID" value="GGL02907.1"/>
    <property type="molecule type" value="Genomic_DNA"/>
</dbReference>
<proteinExistence type="predicted"/>
<comment type="subcellular location">
    <subcellularLocation>
        <location evidence="1">Cell membrane</location>
        <topology evidence="1">Multi-pass membrane protein</topology>
    </subcellularLocation>
</comment>
<keyword evidence="3" id="KW-0547">Nucleotide-binding</keyword>
<evidence type="ECO:0000256" key="7">
    <source>
        <dbReference type="SAM" id="MobiDB-lite"/>
    </source>
</evidence>
<feature type="transmembrane region" description="Helical" evidence="8">
    <location>
        <begin position="100"/>
        <end position="120"/>
    </location>
</feature>
<accession>A0A917VQ12</accession>
<dbReference type="Gene3D" id="1.20.1560.10">
    <property type="entry name" value="ABC transporter type 1, transmembrane domain"/>
    <property type="match status" value="1"/>
</dbReference>
<dbReference type="InterPro" id="IPR027417">
    <property type="entry name" value="P-loop_NTPase"/>
</dbReference>
<dbReference type="InterPro" id="IPR003439">
    <property type="entry name" value="ABC_transporter-like_ATP-bd"/>
</dbReference>
<dbReference type="AlphaFoldDB" id="A0A917VQ12"/>
<dbReference type="GO" id="GO:0016887">
    <property type="term" value="F:ATP hydrolysis activity"/>
    <property type="evidence" value="ECO:0007669"/>
    <property type="project" value="InterPro"/>
</dbReference>
<dbReference type="GO" id="GO:0005886">
    <property type="term" value="C:plasma membrane"/>
    <property type="evidence" value="ECO:0007669"/>
    <property type="project" value="UniProtKB-SubCell"/>
</dbReference>
<keyword evidence="2 8" id="KW-0812">Transmembrane</keyword>
<gene>
    <name evidence="11" type="ORF">GCM10007964_51240</name>
</gene>
<dbReference type="PANTHER" id="PTHR43394:SF1">
    <property type="entry name" value="ATP-BINDING CASSETTE SUB-FAMILY B MEMBER 10, MITOCHONDRIAL"/>
    <property type="match status" value="1"/>
</dbReference>
<evidence type="ECO:0000259" key="9">
    <source>
        <dbReference type="PROSITE" id="PS50893"/>
    </source>
</evidence>
<dbReference type="InterPro" id="IPR011527">
    <property type="entry name" value="ABC1_TM_dom"/>
</dbReference>
<dbReference type="InterPro" id="IPR017871">
    <property type="entry name" value="ABC_transporter-like_CS"/>
</dbReference>
<dbReference type="Gene3D" id="3.40.50.300">
    <property type="entry name" value="P-loop containing nucleotide triphosphate hydrolases"/>
    <property type="match status" value="1"/>
</dbReference>
<dbReference type="SMART" id="SM00382">
    <property type="entry name" value="AAA"/>
    <property type="match status" value="1"/>
</dbReference>
<evidence type="ECO:0000256" key="4">
    <source>
        <dbReference type="ARBA" id="ARBA00022840"/>
    </source>
</evidence>
<dbReference type="RefSeq" id="WP_189165584.1">
    <property type="nucleotide sequence ID" value="NZ_BMNT01000030.1"/>
</dbReference>
<evidence type="ECO:0000256" key="6">
    <source>
        <dbReference type="ARBA" id="ARBA00023136"/>
    </source>
</evidence>
<dbReference type="PANTHER" id="PTHR43394">
    <property type="entry name" value="ATP-DEPENDENT PERMEASE MDL1, MITOCHONDRIAL"/>
    <property type="match status" value="1"/>
</dbReference>
<evidence type="ECO:0000256" key="1">
    <source>
        <dbReference type="ARBA" id="ARBA00004651"/>
    </source>
</evidence>
<evidence type="ECO:0000313" key="11">
    <source>
        <dbReference type="EMBL" id="GGL02907.1"/>
    </source>
</evidence>
<sequence length="661" mass="69836">MAREAKTETAGGLIGVDDVETPYWSAIDQQVSSAGVGRIARTAPRMVALMTRRAWRAAPGLTLATGLVQLGVGIATTLGLLATANVFVELLERGPTPDRLLAALPALGWVVASYAVRGLLDAANGAAQAALAPRVERAVEDDLYTAVMGVDLPAFDDADFTELVRNASATSLQSLRHTTAAIGDLVASLVSVAAATVGAGLLHPLLAPVVLLTAVPQGWASIQSARLAYDAFNRMTSQLRRRAVTAGLITSRSDAAEIRAFTAQDLLLAEHRRISLRLMHETLDVEHKKNLVRLAGRTLAGVGTAVAYLVLGALIYTGALPLALAGAAVLAMRTATGAVGTIVRTGNQLYESSLYHDIYQNCLDDARRRTRRRALGAGPALPAAGPSVIELTGVSFTYPGQPEPALAQVSLTLRSGQLVAVIGENGSGKSTLAKLLTGLYLPGAGTVTWDGVDITAVDPVELHSRIAVVMQSPTQWPMTAANNIRIGRLDRPDPGDASLMEAATRSGAHDVITALADGYDTMLSRHFQTGRDLSGGQWQRISVARALYRDAPLVIADEPTAALDARAEHAVFTALRDLHTTGHDHGKITVLITHRLANVRHADLIVVLDHGRIAATGTHDQLITQQGKYAELFHLQADAYSTDHPAGTQSNDDHETRVPAG</sequence>
<protein>
    <submittedName>
        <fullName evidence="11">Multidrug ABC transporter permease</fullName>
    </submittedName>
</protein>
<feature type="transmembrane region" description="Helical" evidence="8">
    <location>
        <begin position="298"/>
        <end position="316"/>
    </location>
</feature>
<feature type="transmembrane region" description="Helical" evidence="8">
    <location>
        <begin position="60"/>
        <end position="88"/>
    </location>
</feature>
<keyword evidence="12" id="KW-1185">Reference proteome</keyword>
<evidence type="ECO:0000256" key="5">
    <source>
        <dbReference type="ARBA" id="ARBA00022989"/>
    </source>
</evidence>
<dbReference type="SUPFAM" id="SSF90123">
    <property type="entry name" value="ABC transporter transmembrane region"/>
    <property type="match status" value="1"/>
</dbReference>
<name>A0A917VQ12_9ACTN</name>
<organism evidence="11 12">
    <name type="scientific">Sphaerisporangium melleum</name>
    <dbReference type="NCBI Taxonomy" id="321316"/>
    <lineage>
        <taxon>Bacteria</taxon>
        <taxon>Bacillati</taxon>
        <taxon>Actinomycetota</taxon>
        <taxon>Actinomycetes</taxon>
        <taxon>Streptosporangiales</taxon>
        <taxon>Streptosporangiaceae</taxon>
        <taxon>Sphaerisporangium</taxon>
    </lineage>
</organism>